<dbReference type="Proteomes" id="UP000269097">
    <property type="component" value="Chromosome"/>
</dbReference>
<dbReference type="InterPro" id="IPR004995">
    <property type="entry name" value="Spore_Ger"/>
</dbReference>
<accession>A0A3G3K6D5</accession>
<dbReference type="KEGG" id="coh:EAV92_18295"/>
<keyword evidence="2 3" id="KW-0472">Membrane</keyword>
<dbReference type="InterPro" id="IPR050768">
    <property type="entry name" value="UPF0353/GerABKA_families"/>
</dbReference>
<keyword evidence="5" id="KW-1185">Reference proteome</keyword>
<dbReference type="GO" id="GO:0009847">
    <property type="term" value="P:spore germination"/>
    <property type="evidence" value="ECO:0007669"/>
    <property type="project" value="InterPro"/>
</dbReference>
<dbReference type="Pfam" id="PF03323">
    <property type="entry name" value="GerA"/>
    <property type="match status" value="1"/>
</dbReference>
<feature type="transmembrane region" description="Helical" evidence="3">
    <location>
        <begin position="398"/>
        <end position="419"/>
    </location>
</feature>
<dbReference type="AlphaFoldDB" id="A0A3G3K6D5"/>
<dbReference type="PANTHER" id="PTHR22550">
    <property type="entry name" value="SPORE GERMINATION PROTEIN"/>
    <property type="match status" value="1"/>
</dbReference>
<reference evidence="4 5" key="1">
    <citation type="submission" date="2018-10" db="EMBL/GenBank/DDBJ databases">
        <title>Genome Sequence of Cohnella sp.</title>
        <authorList>
            <person name="Srinivasan S."/>
            <person name="Kim M.K."/>
        </authorList>
    </citation>
    <scope>NUCLEOTIDE SEQUENCE [LARGE SCALE GENOMIC DNA]</scope>
    <source>
        <strain evidence="4 5">18JY8-7</strain>
    </source>
</reference>
<evidence type="ECO:0000313" key="5">
    <source>
        <dbReference type="Proteomes" id="UP000269097"/>
    </source>
</evidence>
<evidence type="ECO:0000256" key="2">
    <source>
        <dbReference type="ARBA" id="ARBA00023136"/>
    </source>
</evidence>
<dbReference type="GO" id="GO:0016020">
    <property type="term" value="C:membrane"/>
    <property type="evidence" value="ECO:0007669"/>
    <property type="project" value="InterPro"/>
</dbReference>
<dbReference type="PANTHER" id="PTHR22550:SF5">
    <property type="entry name" value="LEUCINE ZIPPER PROTEIN 4"/>
    <property type="match status" value="1"/>
</dbReference>
<feature type="transmembrane region" description="Helical" evidence="3">
    <location>
        <begin position="304"/>
        <end position="326"/>
    </location>
</feature>
<evidence type="ECO:0000256" key="1">
    <source>
        <dbReference type="ARBA" id="ARBA00005278"/>
    </source>
</evidence>
<keyword evidence="3" id="KW-1133">Transmembrane helix</keyword>
<sequence length="510" mass="56978">MKSPPQSQPSAQSSVSGVRSDLSGNLDWIKQQLGHSTDLVIRQFVLGEGRQRRSAIVYVEGLADTTTVLEPLSLLLHERAREGIEWSETSAEQWMDRLVVPSGSVKREAVLQKLLLAILSGDIAVLWDGEQDALIVGARKWKERSIQEPEAEPSVRGPREGFTETLRTNTALLRRKIRDPRLWMETMQIGRVTHTDISIMYVKGLASDEVLAEVRRRLNAVDVDSILESGYIQEYIQDQTLTPFPLVYSSERPDVIASEVLEGRVAILVDGTPFVLVVPALFTQFLQAAEDYYQRWDFATLIRIIRYISLFISLMAPALYIAIVTFHQEIIPPSLLMSLISAREGVPFPAFVEAMIMEITFEILREAGLRMPKNIGQAVSIVGTLVIGQAAVDAGLVSPAMVIVVALTAISNFVIPAYAMAISFRILRFGMMMLAGSLGIFGIVLGLMVMVFHLCSLRSFGVPYLSSFAPFHWSDQKDTILRLPRWLMITRPHALKNRNFFRTNGRKPGP</sequence>
<organism evidence="4 5">
    <name type="scientific">Cohnella candidum</name>
    <dbReference type="NCBI Taxonomy" id="2674991"/>
    <lineage>
        <taxon>Bacteria</taxon>
        <taxon>Bacillati</taxon>
        <taxon>Bacillota</taxon>
        <taxon>Bacilli</taxon>
        <taxon>Bacillales</taxon>
        <taxon>Paenibacillaceae</taxon>
        <taxon>Cohnella</taxon>
    </lineage>
</organism>
<protein>
    <submittedName>
        <fullName evidence="4">Spore germination protein</fullName>
    </submittedName>
</protein>
<dbReference type="EMBL" id="CP033433">
    <property type="protein sequence ID" value="AYQ75721.1"/>
    <property type="molecule type" value="Genomic_DNA"/>
</dbReference>
<evidence type="ECO:0000256" key="3">
    <source>
        <dbReference type="SAM" id="Phobius"/>
    </source>
</evidence>
<dbReference type="PIRSF" id="PIRSF005690">
    <property type="entry name" value="GerBA"/>
    <property type="match status" value="1"/>
</dbReference>
<feature type="transmembrane region" description="Helical" evidence="3">
    <location>
        <begin position="431"/>
        <end position="454"/>
    </location>
</feature>
<comment type="similarity">
    <text evidence="1">Belongs to the GerABKA family.</text>
</comment>
<name>A0A3G3K6D5_9BACL</name>
<keyword evidence="3" id="KW-0812">Transmembrane</keyword>
<gene>
    <name evidence="4" type="ORF">EAV92_18295</name>
</gene>
<proteinExistence type="inferred from homology"/>
<evidence type="ECO:0000313" key="4">
    <source>
        <dbReference type="EMBL" id="AYQ75721.1"/>
    </source>
</evidence>